<dbReference type="FunFam" id="2.60.40.4380:FF:000001">
    <property type="entry name" value="Translational regulator CsrA"/>
    <property type="match status" value="1"/>
</dbReference>
<name>A0A5M8FVN9_9GAMM</name>
<comment type="subcellular location">
    <subcellularLocation>
        <location evidence="5">Cytoplasm</location>
    </subcellularLocation>
</comment>
<dbReference type="NCBIfam" id="TIGR00202">
    <property type="entry name" value="csrA"/>
    <property type="match status" value="1"/>
</dbReference>
<gene>
    <name evidence="5 7" type="primary">csrA</name>
    <name evidence="7" type="ORF">F2Q65_01305</name>
</gene>
<keyword evidence="3 5" id="KW-0694">RNA-binding</keyword>
<dbReference type="SUPFAM" id="SSF117130">
    <property type="entry name" value="CsrA-like"/>
    <property type="match status" value="1"/>
</dbReference>
<dbReference type="GO" id="GO:0006402">
    <property type="term" value="P:mRNA catabolic process"/>
    <property type="evidence" value="ECO:0007669"/>
    <property type="project" value="InterPro"/>
</dbReference>
<dbReference type="Gene3D" id="2.60.40.4380">
    <property type="entry name" value="Translational regulator CsrA"/>
    <property type="match status" value="1"/>
</dbReference>
<keyword evidence="8" id="KW-1185">Reference proteome</keyword>
<dbReference type="Proteomes" id="UP000322981">
    <property type="component" value="Unassembled WGS sequence"/>
</dbReference>
<evidence type="ECO:0000256" key="2">
    <source>
        <dbReference type="ARBA" id="ARBA00022845"/>
    </source>
</evidence>
<feature type="region of interest" description="Disordered" evidence="6">
    <location>
        <begin position="51"/>
        <end position="72"/>
    </location>
</feature>
<evidence type="ECO:0000256" key="6">
    <source>
        <dbReference type="SAM" id="MobiDB-lite"/>
    </source>
</evidence>
<evidence type="ECO:0000313" key="8">
    <source>
        <dbReference type="Proteomes" id="UP000322981"/>
    </source>
</evidence>
<dbReference type="GO" id="GO:0045947">
    <property type="term" value="P:negative regulation of translational initiation"/>
    <property type="evidence" value="ECO:0007669"/>
    <property type="project" value="UniProtKB-UniRule"/>
</dbReference>
<dbReference type="PANTHER" id="PTHR34984:SF1">
    <property type="entry name" value="CARBON STORAGE REGULATOR"/>
    <property type="match status" value="1"/>
</dbReference>
<protein>
    <recommendedName>
        <fullName evidence="5">Translational regulator CsrA</fullName>
    </recommendedName>
    <alternativeName>
        <fullName evidence="5">Carbon storage regulator</fullName>
    </alternativeName>
</protein>
<keyword evidence="1 5" id="KW-0963">Cytoplasm</keyword>
<dbReference type="GO" id="GO:0045948">
    <property type="term" value="P:positive regulation of translational initiation"/>
    <property type="evidence" value="ECO:0007669"/>
    <property type="project" value="UniProtKB-UniRule"/>
</dbReference>
<dbReference type="GO" id="GO:0005829">
    <property type="term" value="C:cytosol"/>
    <property type="evidence" value="ECO:0007669"/>
    <property type="project" value="TreeGrafter"/>
</dbReference>
<dbReference type="InterPro" id="IPR036107">
    <property type="entry name" value="CsrA_sf"/>
</dbReference>
<evidence type="ECO:0000256" key="1">
    <source>
        <dbReference type="ARBA" id="ARBA00022490"/>
    </source>
</evidence>
<keyword evidence="4 5" id="KW-0010">Activator</keyword>
<evidence type="ECO:0000313" key="7">
    <source>
        <dbReference type="EMBL" id="KAA6187898.1"/>
    </source>
</evidence>
<comment type="similarity">
    <text evidence="5">Belongs to the CsrA/RsmA family.</text>
</comment>
<dbReference type="EMBL" id="VWXX01000001">
    <property type="protein sequence ID" value="KAA6187898.1"/>
    <property type="molecule type" value="Genomic_DNA"/>
</dbReference>
<comment type="caution">
    <text evidence="7">The sequence shown here is derived from an EMBL/GenBank/DDBJ whole genome shotgun (WGS) entry which is preliminary data.</text>
</comment>
<dbReference type="GO" id="GO:0006109">
    <property type="term" value="P:regulation of carbohydrate metabolic process"/>
    <property type="evidence" value="ECO:0007669"/>
    <property type="project" value="UniProtKB-UniRule"/>
</dbReference>
<keyword evidence="5" id="KW-0678">Repressor</keyword>
<evidence type="ECO:0000256" key="5">
    <source>
        <dbReference type="HAMAP-Rule" id="MF_00167"/>
    </source>
</evidence>
<proteinExistence type="inferred from homology"/>
<dbReference type="Pfam" id="PF02599">
    <property type="entry name" value="CsrA"/>
    <property type="match status" value="1"/>
</dbReference>
<sequence>MLILTRRVGETLMIGDEVTVTVLGVKGNQVRIGVNAPRDVAVHREEIYERIKREQAQGSAPGGSDEHTPTDD</sequence>
<dbReference type="HAMAP" id="MF_00167">
    <property type="entry name" value="CsrA"/>
    <property type="match status" value="1"/>
</dbReference>
<accession>A0A5M8FVN9</accession>
<dbReference type="RefSeq" id="WP_150089592.1">
    <property type="nucleotide sequence ID" value="NZ_JBFUOH010000061.1"/>
</dbReference>
<evidence type="ECO:0000256" key="4">
    <source>
        <dbReference type="ARBA" id="ARBA00023159"/>
    </source>
</evidence>
<keyword evidence="2 5" id="KW-0810">Translation regulation</keyword>
<dbReference type="InterPro" id="IPR003751">
    <property type="entry name" value="CsrA"/>
</dbReference>
<dbReference type="AlphaFoldDB" id="A0A5M8FVN9"/>
<organism evidence="7 8">
    <name type="scientific">Thiohalocapsa marina</name>
    <dbReference type="NCBI Taxonomy" id="424902"/>
    <lineage>
        <taxon>Bacteria</taxon>
        <taxon>Pseudomonadati</taxon>
        <taxon>Pseudomonadota</taxon>
        <taxon>Gammaproteobacteria</taxon>
        <taxon>Chromatiales</taxon>
        <taxon>Chromatiaceae</taxon>
        <taxon>Thiohalocapsa</taxon>
    </lineage>
</organism>
<dbReference type="OrthoDB" id="9809061at2"/>
<dbReference type="PANTHER" id="PTHR34984">
    <property type="entry name" value="CARBON STORAGE REGULATOR"/>
    <property type="match status" value="1"/>
</dbReference>
<evidence type="ECO:0000256" key="3">
    <source>
        <dbReference type="ARBA" id="ARBA00022884"/>
    </source>
</evidence>
<dbReference type="GO" id="GO:0048027">
    <property type="term" value="F:mRNA 5'-UTR binding"/>
    <property type="evidence" value="ECO:0007669"/>
    <property type="project" value="UniProtKB-UniRule"/>
</dbReference>
<comment type="function">
    <text evidence="5">A key translational regulator that binds mRNA to regulate translation initiation and/or mRNA stability. Mediates global changes in gene expression, shifting from rapid growth to stress survival by linking envelope stress, the stringent response and the catabolite repression systems. Usually binds in the 5'-UTR; binding at or near the Shine-Dalgarno sequence prevents ribosome-binding, repressing translation, binding elsewhere in the 5'-UTR can activate translation and/or stabilize the mRNA. Its function is antagonized by small RNA(s).</text>
</comment>
<reference evidence="7 8" key="1">
    <citation type="submission" date="2019-09" db="EMBL/GenBank/DDBJ databases">
        <title>Whole-genome sequence of the purple sulfur bacterium Thiohalocapsa marina DSM 19078.</title>
        <authorList>
            <person name="Kyndt J.A."/>
            <person name="Meyer T.E."/>
        </authorList>
    </citation>
    <scope>NUCLEOTIDE SEQUENCE [LARGE SCALE GENOMIC DNA]</scope>
    <source>
        <strain evidence="7 8">DSM 19078</strain>
    </source>
</reference>
<comment type="subunit">
    <text evidence="5">Homodimer; the beta-strands of each monomer intercalate to form a hydrophobic core, while the alpha-helices form wings that extend away from the core.</text>
</comment>
<dbReference type="NCBIfam" id="NF002469">
    <property type="entry name" value="PRK01712.1"/>
    <property type="match status" value="1"/>
</dbReference>